<feature type="compositionally biased region" description="Basic and acidic residues" evidence="2">
    <location>
        <begin position="482"/>
        <end position="493"/>
    </location>
</feature>
<feature type="transmembrane region" description="Helical" evidence="3">
    <location>
        <begin position="279"/>
        <end position="297"/>
    </location>
</feature>
<keyword evidence="3" id="KW-0472">Membrane</keyword>
<keyword evidence="3" id="KW-1133">Transmembrane helix</keyword>
<evidence type="ECO:0000259" key="4">
    <source>
        <dbReference type="Pfam" id="PF05569"/>
    </source>
</evidence>
<accession>A0A517WXM8</accession>
<dbReference type="EMBL" id="CP037422">
    <property type="protein sequence ID" value="QDU10005.1"/>
    <property type="molecule type" value="Genomic_DNA"/>
</dbReference>
<sequence>MWQTLFETGISNALVASVMALLVLVITRIWKNPHVAHLLWLLVLVKLVSPPLWHISIPVPHMSAHFQANDTTETLSLNESQISFSKPEPIKLQEVETMSGDLIAAVPNDSLSHLDDTELAKQGFELMAGSQPTPLSVEASVLPQSEGRESLLVFLPELPEETALWWVGLVLFWIVGSLVWTMKFCYRVVEFNRLIRQTLPATDELKSIAEPVANNFSLRQLPDLRLTEAALSPMVWPAAYPSIVVLPKQLVAGMHGNQLVTILAHEFAHLRRADHWVRFLEVVVIALYWWNPVVWWVRRELRAAEEACCDALVLRMYPNQLADYGEALLRTNEFIMSDQVCSPVLASGFGHSCSLKRRVEMILKNEFGKPASPVVKIMIMAIALGILPMAAEVALGQKEVAPSDLDINIEVEQDEELSEPKRVRVKVRPANKGRDLDNSILSSPEAQVNQRKLIRSSKIKAQDEDREEELFLSDDSEEDGDREVRKSNSDSLEKRVDRMESLLKQLLAAQSRQNVPRAKNIHIPHLPYSGPPGKSKPSIHYGTVPRLPLGLPGPNQIVVDQAKLKSQSVKEINGLGDSVVIDRIVKHLQFEMNGRNLILKKQAEIERLTKEVAQLKAAFEQIEQLKAALKKAEEAKAKANH</sequence>
<evidence type="ECO:0000256" key="2">
    <source>
        <dbReference type="SAM" id="MobiDB-lite"/>
    </source>
</evidence>
<evidence type="ECO:0000256" key="3">
    <source>
        <dbReference type="SAM" id="Phobius"/>
    </source>
</evidence>
<dbReference type="Proteomes" id="UP000318384">
    <property type="component" value="Chromosome"/>
</dbReference>
<feature type="transmembrane region" description="Helical" evidence="3">
    <location>
        <begin position="38"/>
        <end position="57"/>
    </location>
</feature>
<dbReference type="RefSeq" id="WP_232099021.1">
    <property type="nucleotide sequence ID" value="NZ_CP037422.1"/>
</dbReference>
<keyword evidence="1" id="KW-0175">Coiled coil</keyword>
<dbReference type="CDD" id="cd07341">
    <property type="entry name" value="M56_BlaR1_MecR1_like"/>
    <property type="match status" value="1"/>
</dbReference>
<dbReference type="AlphaFoldDB" id="A0A517WXM8"/>
<proteinExistence type="predicted"/>
<dbReference type="PANTHER" id="PTHR34978:SF3">
    <property type="entry name" value="SLR0241 PROTEIN"/>
    <property type="match status" value="1"/>
</dbReference>
<organism evidence="5 6">
    <name type="scientific">Gimesia aquarii</name>
    <dbReference type="NCBI Taxonomy" id="2527964"/>
    <lineage>
        <taxon>Bacteria</taxon>
        <taxon>Pseudomonadati</taxon>
        <taxon>Planctomycetota</taxon>
        <taxon>Planctomycetia</taxon>
        <taxon>Planctomycetales</taxon>
        <taxon>Planctomycetaceae</taxon>
        <taxon>Gimesia</taxon>
    </lineage>
</organism>
<keyword evidence="3" id="KW-0812">Transmembrane</keyword>
<dbReference type="InterPro" id="IPR008756">
    <property type="entry name" value="Peptidase_M56"/>
</dbReference>
<protein>
    <submittedName>
        <fullName evidence="5">Regulatory protein BlaR1</fullName>
    </submittedName>
</protein>
<evidence type="ECO:0000256" key="1">
    <source>
        <dbReference type="SAM" id="Coils"/>
    </source>
</evidence>
<name>A0A517WXM8_9PLAN</name>
<dbReference type="Pfam" id="PF05569">
    <property type="entry name" value="Peptidase_M56"/>
    <property type="match status" value="1"/>
</dbReference>
<feature type="transmembrane region" description="Helical" evidence="3">
    <location>
        <begin position="6"/>
        <end position="26"/>
    </location>
</feature>
<evidence type="ECO:0000313" key="6">
    <source>
        <dbReference type="Proteomes" id="UP000318384"/>
    </source>
</evidence>
<feature type="region of interest" description="Disordered" evidence="2">
    <location>
        <begin position="464"/>
        <end position="493"/>
    </location>
</feature>
<feature type="compositionally biased region" description="Acidic residues" evidence="2">
    <location>
        <begin position="464"/>
        <end position="481"/>
    </location>
</feature>
<dbReference type="InterPro" id="IPR052173">
    <property type="entry name" value="Beta-lactam_resp_regulator"/>
</dbReference>
<evidence type="ECO:0000313" key="5">
    <source>
        <dbReference type="EMBL" id="QDU10005.1"/>
    </source>
</evidence>
<feature type="domain" description="Peptidase M56" evidence="4">
    <location>
        <begin position="165"/>
        <end position="362"/>
    </location>
</feature>
<keyword evidence="6" id="KW-1185">Reference proteome</keyword>
<reference evidence="5 6" key="1">
    <citation type="submission" date="2019-03" db="EMBL/GenBank/DDBJ databases">
        <title>Deep-cultivation of Planctomycetes and their phenomic and genomic characterization uncovers novel biology.</title>
        <authorList>
            <person name="Wiegand S."/>
            <person name="Jogler M."/>
            <person name="Boedeker C."/>
            <person name="Pinto D."/>
            <person name="Vollmers J."/>
            <person name="Rivas-Marin E."/>
            <person name="Kohn T."/>
            <person name="Peeters S.H."/>
            <person name="Heuer A."/>
            <person name="Rast P."/>
            <person name="Oberbeckmann S."/>
            <person name="Bunk B."/>
            <person name="Jeske O."/>
            <person name="Meyerdierks A."/>
            <person name="Storesund J.E."/>
            <person name="Kallscheuer N."/>
            <person name="Luecker S."/>
            <person name="Lage O.M."/>
            <person name="Pohl T."/>
            <person name="Merkel B.J."/>
            <person name="Hornburger P."/>
            <person name="Mueller R.-W."/>
            <person name="Bruemmer F."/>
            <person name="Labrenz M."/>
            <person name="Spormann A.M."/>
            <person name="Op den Camp H."/>
            <person name="Overmann J."/>
            <person name="Amann R."/>
            <person name="Jetten M.S.M."/>
            <person name="Mascher T."/>
            <person name="Medema M.H."/>
            <person name="Devos D.P."/>
            <person name="Kaster A.-K."/>
            <person name="Ovreas L."/>
            <person name="Rohde M."/>
            <person name="Galperin M.Y."/>
            <person name="Jogler C."/>
        </authorList>
    </citation>
    <scope>NUCLEOTIDE SEQUENCE [LARGE SCALE GENOMIC DNA]</scope>
    <source>
        <strain evidence="5 6">V202</strain>
    </source>
</reference>
<gene>
    <name evidence="5" type="primary">blaR1_6</name>
    <name evidence="5" type="ORF">V202x_34020</name>
</gene>
<feature type="transmembrane region" description="Helical" evidence="3">
    <location>
        <begin position="163"/>
        <end position="186"/>
    </location>
</feature>
<feature type="coiled-coil region" evidence="1">
    <location>
        <begin position="598"/>
        <end position="638"/>
    </location>
</feature>
<dbReference type="PANTHER" id="PTHR34978">
    <property type="entry name" value="POSSIBLE SENSOR-TRANSDUCER PROTEIN BLAR"/>
    <property type="match status" value="1"/>
</dbReference>